<evidence type="ECO:0000256" key="3">
    <source>
        <dbReference type="PROSITE-ProRule" id="PRU00266"/>
    </source>
</evidence>
<dbReference type="Proteomes" id="UP001370490">
    <property type="component" value="Unassembled WGS sequence"/>
</dbReference>
<name>A0AAN8YX21_9MAGN</name>
<evidence type="ECO:0000256" key="4">
    <source>
        <dbReference type="SAM" id="MobiDB-lite"/>
    </source>
</evidence>
<dbReference type="InterPro" id="IPR044451">
    <property type="entry name" value="AtDRB-like_DSRM_2"/>
</dbReference>
<dbReference type="InterPro" id="IPR014720">
    <property type="entry name" value="dsRBD_dom"/>
</dbReference>
<dbReference type="Pfam" id="PF00035">
    <property type="entry name" value="dsrm"/>
    <property type="match status" value="2"/>
</dbReference>
<evidence type="ECO:0000256" key="1">
    <source>
        <dbReference type="ARBA" id="ARBA00022737"/>
    </source>
</evidence>
<feature type="region of interest" description="Disordered" evidence="4">
    <location>
        <begin position="503"/>
        <end position="547"/>
    </location>
</feature>
<feature type="domain" description="DRBM" evidence="5">
    <location>
        <begin position="1"/>
        <end position="70"/>
    </location>
</feature>
<sequence>MYKNQLQELAQRSCFNLPSYACIREGPDHAPRFKATVTFNGEIFESPSFCPTLRQAEHAAAEVALNALSSRSPSKALAARVLDETGIYKNLLQETAHKAGLELPAYTTIRSGSAHVPLFSCVVEIAGMSFTGEITKTKKQAQKNAAMAAWSALKKLAECAPSSSSSDSERNEEQEQVVIARYLTGLHPKELNCPEQNISGQRHQRSVPLHMSSVPPSLYTLQYPNWAYSTFSREMAMYQIMQQEQLSRLQTHLLPLPFPPAAPLHPQILPLMQDQQFFVPPPREQVPIASGSRISLSSSDGSFYFPNNLVPYGNGSTSTASIQEVQVEKTEAACGVSSNQGQNPVTVGGIIPELVNQEEYELEDRHSGQETNIGNHAQLVVNQTTQCLGSEEPRHGHLGFMPQNSHGPSLCRVNIGPPRLGIDGSSMAHSTTASPVMIRNAGSRSAPPRPPHSQNFLGQMPMSSRMRTGVYASSATQWTKRMDFESLPHAHMAPPVQIRSVVPVCSAPPPRKKPGSSEEAPLLDQGQTRNELDDALTASSKLNELQL</sequence>
<dbReference type="SUPFAM" id="SSF54768">
    <property type="entry name" value="dsRNA-binding domain-like"/>
    <property type="match status" value="2"/>
</dbReference>
<dbReference type="CDD" id="cd19907">
    <property type="entry name" value="DSRM_AtDRB-like_rpt1"/>
    <property type="match status" value="1"/>
</dbReference>
<feature type="compositionally biased region" description="Polar residues" evidence="4">
    <location>
        <begin position="537"/>
        <end position="547"/>
    </location>
</feature>
<dbReference type="PROSITE" id="PS50137">
    <property type="entry name" value="DS_RBD"/>
    <property type="match status" value="2"/>
</dbReference>
<dbReference type="EMBL" id="JBAMMX010000025">
    <property type="protein sequence ID" value="KAK6915480.1"/>
    <property type="molecule type" value="Genomic_DNA"/>
</dbReference>
<dbReference type="PANTHER" id="PTHR46031:SF40">
    <property type="entry name" value="DRBM DOMAIN-CONTAINING PROTEIN"/>
    <property type="match status" value="1"/>
</dbReference>
<dbReference type="SMART" id="SM00358">
    <property type="entry name" value="DSRM"/>
    <property type="match status" value="2"/>
</dbReference>
<dbReference type="InterPro" id="IPR044450">
    <property type="entry name" value="AtDRB-like_DSRM_1"/>
</dbReference>
<protein>
    <submittedName>
        <fullName evidence="6">Double-stranded RNA-binding domain</fullName>
    </submittedName>
</protein>
<feature type="region of interest" description="Disordered" evidence="4">
    <location>
        <begin position="439"/>
        <end position="459"/>
    </location>
</feature>
<evidence type="ECO:0000313" key="7">
    <source>
        <dbReference type="Proteomes" id="UP001370490"/>
    </source>
</evidence>
<dbReference type="CDD" id="cd19908">
    <property type="entry name" value="DSRM_AtDRB-like_rpt2"/>
    <property type="match status" value="1"/>
</dbReference>
<keyword evidence="1" id="KW-0677">Repeat</keyword>
<dbReference type="FunFam" id="3.30.160.20:FF:000036">
    <property type="entry name" value="Double-stranded RNA-binding protein 2"/>
    <property type="match status" value="2"/>
</dbReference>
<reference evidence="6 7" key="1">
    <citation type="submission" date="2023-12" db="EMBL/GenBank/DDBJ databases">
        <title>A high-quality genome assembly for Dillenia turbinata (Dilleniales).</title>
        <authorList>
            <person name="Chanderbali A."/>
        </authorList>
    </citation>
    <scope>NUCLEOTIDE SEQUENCE [LARGE SCALE GENOMIC DNA]</scope>
    <source>
        <strain evidence="6">LSX21</strain>
        <tissue evidence="6">Leaf</tissue>
    </source>
</reference>
<dbReference type="GO" id="GO:0003725">
    <property type="term" value="F:double-stranded RNA binding"/>
    <property type="evidence" value="ECO:0007669"/>
    <property type="project" value="InterPro"/>
</dbReference>
<proteinExistence type="predicted"/>
<keyword evidence="7" id="KW-1185">Reference proteome</keyword>
<dbReference type="Gene3D" id="3.30.160.20">
    <property type="match status" value="2"/>
</dbReference>
<evidence type="ECO:0000259" key="5">
    <source>
        <dbReference type="PROSITE" id="PS50137"/>
    </source>
</evidence>
<organism evidence="6 7">
    <name type="scientific">Dillenia turbinata</name>
    <dbReference type="NCBI Taxonomy" id="194707"/>
    <lineage>
        <taxon>Eukaryota</taxon>
        <taxon>Viridiplantae</taxon>
        <taxon>Streptophyta</taxon>
        <taxon>Embryophyta</taxon>
        <taxon>Tracheophyta</taxon>
        <taxon>Spermatophyta</taxon>
        <taxon>Magnoliopsida</taxon>
        <taxon>eudicotyledons</taxon>
        <taxon>Gunneridae</taxon>
        <taxon>Pentapetalae</taxon>
        <taxon>Dilleniales</taxon>
        <taxon>Dilleniaceae</taxon>
        <taxon>Dillenia</taxon>
    </lineage>
</organism>
<gene>
    <name evidence="6" type="ORF">RJ641_020597</name>
</gene>
<dbReference type="AlphaFoldDB" id="A0AAN8YX21"/>
<comment type="caution">
    <text evidence="6">The sequence shown here is derived from an EMBL/GenBank/DDBJ whole genome shotgun (WGS) entry which is preliminary data.</text>
</comment>
<dbReference type="PANTHER" id="PTHR46031">
    <property type="match status" value="1"/>
</dbReference>
<keyword evidence="2 3" id="KW-0694">RNA-binding</keyword>
<evidence type="ECO:0000313" key="6">
    <source>
        <dbReference type="EMBL" id="KAK6915480.1"/>
    </source>
</evidence>
<accession>A0AAN8YX21</accession>
<feature type="domain" description="DRBM" evidence="5">
    <location>
        <begin position="87"/>
        <end position="155"/>
    </location>
</feature>
<evidence type="ECO:0000256" key="2">
    <source>
        <dbReference type="ARBA" id="ARBA00022884"/>
    </source>
</evidence>